<keyword evidence="1" id="KW-0175">Coiled coil</keyword>
<proteinExistence type="predicted"/>
<protein>
    <submittedName>
        <fullName evidence="2">Uncharacterized protein</fullName>
    </submittedName>
</protein>
<evidence type="ECO:0000313" key="2">
    <source>
        <dbReference type="EMBL" id="OPH81894.1"/>
    </source>
</evidence>
<evidence type="ECO:0000313" key="3">
    <source>
        <dbReference type="Proteomes" id="UP000189940"/>
    </source>
</evidence>
<feature type="coiled-coil region" evidence="1">
    <location>
        <begin position="1"/>
        <end position="58"/>
    </location>
</feature>
<dbReference type="EMBL" id="MWPQ01000054">
    <property type="protein sequence ID" value="OPH81894.1"/>
    <property type="molecule type" value="Genomic_DNA"/>
</dbReference>
<comment type="caution">
    <text evidence="2">The sequence shown here is derived from an EMBL/GenBank/DDBJ whole genome shotgun (WGS) entry which is preliminary data.</text>
</comment>
<accession>A0A1V4HVE3</accession>
<keyword evidence="3" id="KW-1185">Reference proteome</keyword>
<evidence type="ECO:0000256" key="1">
    <source>
        <dbReference type="SAM" id="Coils"/>
    </source>
</evidence>
<reference evidence="2 3" key="1">
    <citation type="submission" date="2017-02" db="EMBL/GenBank/DDBJ databases">
        <title>Genome sequence of the nitrite-oxidizing bacterium Nitrobacter vulgaris strain Ab1.</title>
        <authorList>
            <person name="Mellbye B.L."/>
            <person name="Davis E.W."/>
            <person name="Spieck E."/>
            <person name="Chang J.H."/>
            <person name="Bottomley P.J."/>
            <person name="Sayavedra-Soto L.A."/>
        </authorList>
    </citation>
    <scope>NUCLEOTIDE SEQUENCE [LARGE SCALE GENOMIC DNA]</scope>
    <source>
        <strain evidence="2 3">Ab1</strain>
    </source>
</reference>
<dbReference type="Proteomes" id="UP000189940">
    <property type="component" value="Unassembled WGS sequence"/>
</dbReference>
<organism evidence="2 3">
    <name type="scientific">Nitrobacter vulgaris</name>
    <dbReference type="NCBI Taxonomy" id="29421"/>
    <lineage>
        <taxon>Bacteria</taxon>
        <taxon>Pseudomonadati</taxon>
        <taxon>Pseudomonadota</taxon>
        <taxon>Alphaproteobacteria</taxon>
        <taxon>Hyphomicrobiales</taxon>
        <taxon>Nitrobacteraceae</taxon>
        <taxon>Nitrobacter</taxon>
    </lineage>
</organism>
<dbReference type="OrthoDB" id="8255879at2"/>
<sequence length="61" mass="6965">MKDLLNRLQKLKDDAEDCALISRLATDLHKRKAFAKLAEDYRAMIATLETSIEEARRDTSA</sequence>
<gene>
    <name evidence="2" type="ORF">B2M20_15635</name>
</gene>
<name>A0A1V4HVE3_NITVU</name>
<dbReference type="AlphaFoldDB" id="A0A1V4HVE3"/>